<dbReference type="RefSeq" id="WP_091915600.1">
    <property type="nucleotide sequence ID" value="NZ_FOIQ01000003.1"/>
</dbReference>
<dbReference type="Gene3D" id="2.40.128.220">
    <property type="match status" value="1"/>
</dbReference>
<evidence type="ECO:0000313" key="2">
    <source>
        <dbReference type="EMBL" id="SEW06560.1"/>
    </source>
</evidence>
<feature type="chain" id="PRO_5011738397" evidence="1">
    <location>
        <begin position="22"/>
        <end position="169"/>
    </location>
</feature>
<reference evidence="2 3" key="1">
    <citation type="submission" date="2016-10" db="EMBL/GenBank/DDBJ databases">
        <authorList>
            <person name="de Groot N.N."/>
        </authorList>
    </citation>
    <scope>NUCLEOTIDE SEQUENCE [LARGE SCALE GENOMIC DNA]</scope>
    <source>
        <strain evidence="2 3">TC2-24</strain>
    </source>
</reference>
<evidence type="ECO:0000313" key="3">
    <source>
        <dbReference type="Proteomes" id="UP000199373"/>
    </source>
</evidence>
<dbReference type="InterPro" id="IPR038668">
    <property type="entry name" value="Lipid-bd_sf"/>
</dbReference>
<dbReference type="GO" id="GO:0016787">
    <property type="term" value="F:hydrolase activity"/>
    <property type="evidence" value="ECO:0007669"/>
    <property type="project" value="UniProtKB-KW"/>
</dbReference>
<dbReference type="Proteomes" id="UP000199373">
    <property type="component" value="Unassembled WGS sequence"/>
</dbReference>
<feature type="signal peptide" evidence="1">
    <location>
        <begin position="1"/>
        <end position="21"/>
    </location>
</feature>
<dbReference type="EMBL" id="FOIQ01000003">
    <property type="protein sequence ID" value="SEW06560.1"/>
    <property type="molecule type" value="Genomic_DNA"/>
</dbReference>
<organism evidence="2 3">
    <name type="scientific">Prevotella aff. ruminicola Tc2-24</name>
    <dbReference type="NCBI Taxonomy" id="81582"/>
    <lineage>
        <taxon>Bacteria</taxon>
        <taxon>Pseudomonadati</taxon>
        <taxon>Bacteroidota</taxon>
        <taxon>Bacteroidia</taxon>
        <taxon>Bacteroidales</taxon>
        <taxon>Prevotellaceae</taxon>
        <taxon>Prevotella</taxon>
    </lineage>
</organism>
<evidence type="ECO:0000256" key="1">
    <source>
        <dbReference type="SAM" id="SignalP"/>
    </source>
</evidence>
<keyword evidence="3" id="KW-1185">Reference proteome</keyword>
<dbReference type="Pfam" id="PF12888">
    <property type="entry name" value="Lipid_bd"/>
    <property type="match status" value="1"/>
</dbReference>
<accession>A0A1I0NXZ1</accession>
<keyword evidence="2" id="KW-0378">Hydrolase</keyword>
<gene>
    <name evidence="2" type="ORF">SAMN04487850_1429</name>
</gene>
<dbReference type="InterPro" id="IPR024404">
    <property type="entry name" value="Lipid-bd_put"/>
</dbReference>
<name>A0A1I0NXZ1_9BACT</name>
<proteinExistence type="predicted"/>
<dbReference type="AlphaFoldDB" id="A0A1I0NXZ1"/>
<sequence length="169" mass="19032">MKKYISLAFMTIAFSFGFVSCDVETNEEPGGTNVEKMAGRWDVVVNAVDENGNVLYEDPYHMGTITIMTYNTSDNDGDKMWLDDRGEFWSFKMKVDVNYLARTFSADERNYNAKGSGTAIVTDGKVLEGAAKNLHGMPNDSIVFDIVFNDDDNGLKYRISGQRYTGFYE</sequence>
<protein>
    <submittedName>
        <fullName evidence="2">Lipid-binding putative hydrolase</fullName>
    </submittedName>
</protein>
<keyword evidence="1" id="KW-0732">Signal</keyword>
<dbReference type="PROSITE" id="PS51257">
    <property type="entry name" value="PROKAR_LIPOPROTEIN"/>
    <property type="match status" value="1"/>
</dbReference>